<dbReference type="InterPro" id="IPR000719">
    <property type="entry name" value="Prot_kinase_dom"/>
</dbReference>
<gene>
    <name evidence="2" type="ORF">C2G38_2017596</name>
</gene>
<dbReference type="PROSITE" id="PS50011">
    <property type="entry name" value="PROTEIN_KINASE_DOM"/>
    <property type="match status" value="1"/>
</dbReference>
<dbReference type="STRING" id="44941.A0A397V4T7"/>
<name>A0A397V4T7_9GLOM</name>
<keyword evidence="2" id="KW-0418">Kinase</keyword>
<dbReference type="GO" id="GO:0005524">
    <property type="term" value="F:ATP binding"/>
    <property type="evidence" value="ECO:0007669"/>
    <property type="project" value="InterPro"/>
</dbReference>
<dbReference type="OrthoDB" id="4062651at2759"/>
<dbReference type="PANTHER" id="PTHR23257">
    <property type="entry name" value="SERINE-THREONINE PROTEIN KINASE"/>
    <property type="match status" value="1"/>
</dbReference>
<evidence type="ECO:0000313" key="2">
    <source>
        <dbReference type="EMBL" id="RIB16367.1"/>
    </source>
</evidence>
<keyword evidence="3" id="KW-1185">Reference proteome</keyword>
<feature type="domain" description="Protein kinase" evidence="1">
    <location>
        <begin position="1"/>
        <end position="178"/>
    </location>
</feature>
<protein>
    <submittedName>
        <fullName evidence="2">Kinase-like domain-containing protein</fullName>
    </submittedName>
</protein>
<dbReference type="SUPFAM" id="SSF56112">
    <property type="entry name" value="Protein kinase-like (PK-like)"/>
    <property type="match status" value="1"/>
</dbReference>
<sequence length="254" mass="29136">MNYAPKGSLRQNLLAISKMDWKDKLNLLQCVATDLQIIHSQDLIHRDLHRGNILQNDLKSAYIADLGLSISANITSKSKSDGIFGILPYVAPEVLNTQPYTKASDIYSFGIIMWEILYGKTISYNQKLDMSKLGLLILPAVNKEAPQCYVNLMRKCWDKNSEKRSSAKDLCEIFEKWQNDESVLLELNESKLLLENIEDSYYVNMFNGGSKFINTREITEKLSEMALAAIDLNFLMFLMTFKKSFTYAVFFKYC</sequence>
<dbReference type="GO" id="GO:0004672">
    <property type="term" value="F:protein kinase activity"/>
    <property type="evidence" value="ECO:0007669"/>
    <property type="project" value="InterPro"/>
</dbReference>
<accession>A0A397V4T7</accession>
<dbReference type="GO" id="GO:0005737">
    <property type="term" value="C:cytoplasm"/>
    <property type="evidence" value="ECO:0007669"/>
    <property type="project" value="TreeGrafter"/>
</dbReference>
<dbReference type="AlphaFoldDB" id="A0A397V4T7"/>
<dbReference type="Pfam" id="PF07714">
    <property type="entry name" value="PK_Tyr_Ser-Thr"/>
    <property type="match status" value="1"/>
</dbReference>
<dbReference type="InterPro" id="IPR001245">
    <property type="entry name" value="Ser-Thr/Tyr_kinase_cat_dom"/>
</dbReference>
<dbReference type="Gene3D" id="1.10.510.10">
    <property type="entry name" value="Transferase(Phosphotransferase) domain 1"/>
    <property type="match status" value="1"/>
</dbReference>
<proteinExistence type="predicted"/>
<evidence type="ECO:0000313" key="3">
    <source>
        <dbReference type="Proteomes" id="UP000266673"/>
    </source>
</evidence>
<organism evidence="2 3">
    <name type="scientific">Gigaspora rosea</name>
    <dbReference type="NCBI Taxonomy" id="44941"/>
    <lineage>
        <taxon>Eukaryota</taxon>
        <taxon>Fungi</taxon>
        <taxon>Fungi incertae sedis</taxon>
        <taxon>Mucoromycota</taxon>
        <taxon>Glomeromycotina</taxon>
        <taxon>Glomeromycetes</taxon>
        <taxon>Diversisporales</taxon>
        <taxon>Gigasporaceae</taxon>
        <taxon>Gigaspora</taxon>
    </lineage>
</organism>
<dbReference type="InterPro" id="IPR050167">
    <property type="entry name" value="Ser_Thr_protein_kinase"/>
</dbReference>
<dbReference type="Proteomes" id="UP000266673">
    <property type="component" value="Unassembled WGS sequence"/>
</dbReference>
<dbReference type="InterPro" id="IPR011009">
    <property type="entry name" value="Kinase-like_dom_sf"/>
</dbReference>
<dbReference type="GO" id="GO:0007165">
    <property type="term" value="P:signal transduction"/>
    <property type="evidence" value="ECO:0007669"/>
    <property type="project" value="TreeGrafter"/>
</dbReference>
<comment type="caution">
    <text evidence="2">The sequence shown here is derived from an EMBL/GenBank/DDBJ whole genome shotgun (WGS) entry which is preliminary data.</text>
</comment>
<reference evidence="2 3" key="1">
    <citation type="submission" date="2018-06" db="EMBL/GenBank/DDBJ databases">
        <title>Comparative genomics reveals the genomic features of Rhizophagus irregularis, R. cerebriforme, R. diaphanum and Gigaspora rosea, and their symbiotic lifestyle signature.</title>
        <authorList>
            <person name="Morin E."/>
            <person name="San Clemente H."/>
            <person name="Chen E.C.H."/>
            <person name="De La Providencia I."/>
            <person name="Hainaut M."/>
            <person name="Kuo A."/>
            <person name="Kohler A."/>
            <person name="Murat C."/>
            <person name="Tang N."/>
            <person name="Roy S."/>
            <person name="Loubradou J."/>
            <person name="Henrissat B."/>
            <person name="Grigoriev I.V."/>
            <person name="Corradi N."/>
            <person name="Roux C."/>
            <person name="Martin F.M."/>
        </authorList>
    </citation>
    <scope>NUCLEOTIDE SEQUENCE [LARGE SCALE GENOMIC DNA]</scope>
    <source>
        <strain evidence="2 3">DAOM 194757</strain>
    </source>
</reference>
<evidence type="ECO:0000259" key="1">
    <source>
        <dbReference type="PROSITE" id="PS50011"/>
    </source>
</evidence>
<dbReference type="EMBL" id="QKWP01000682">
    <property type="protein sequence ID" value="RIB16367.1"/>
    <property type="molecule type" value="Genomic_DNA"/>
</dbReference>
<keyword evidence="2" id="KW-0808">Transferase</keyword>